<evidence type="ECO:0000256" key="13">
    <source>
        <dbReference type="SAM" id="Phobius"/>
    </source>
</evidence>
<dbReference type="InterPro" id="IPR029044">
    <property type="entry name" value="Nucleotide-diphossugar_trans"/>
</dbReference>
<dbReference type="PROSITE" id="PS51471">
    <property type="entry name" value="FE2OG_OXY"/>
    <property type="match status" value="1"/>
</dbReference>
<dbReference type="PANTHER" id="PTHR10730:SF45">
    <property type="entry name" value="PROCOLLAGEN-LYSINE,2-OXOGLUTARATE 5-DIOXYGENASE"/>
    <property type="match status" value="1"/>
</dbReference>
<dbReference type="GO" id="GO:0031418">
    <property type="term" value="F:L-ascorbic acid binding"/>
    <property type="evidence" value="ECO:0007669"/>
    <property type="project" value="UniProtKB-KW"/>
</dbReference>
<dbReference type="GO" id="GO:0008475">
    <property type="term" value="F:procollagen-lysine 5-dioxygenase activity"/>
    <property type="evidence" value="ECO:0007669"/>
    <property type="project" value="UniProtKB-EC"/>
</dbReference>
<keyword evidence="10" id="KW-0408">Iron</keyword>
<protein>
    <recommendedName>
        <fullName evidence="3">procollagen-lysine 5-dioxygenase</fullName>
        <ecNumber evidence="3">1.14.11.4</ecNumber>
    </recommendedName>
</protein>
<dbReference type="PANTHER" id="PTHR10730">
    <property type="entry name" value="PROCOLLAGEN-LYSINE,2-OXOGLUTARATE 5-DIOXYGENASE/GLYCOSYLTRANSFERASE 25 FAMILY MEMBER"/>
    <property type="match status" value="1"/>
</dbReference>
<dbReference type="InterPro" id="IPR057589">
    <property type="entry name" value="GT_PLOD"/>
</dbReference>
<dbReference type="EnsemblMetazoa" id="CLYHEMT003968.1">
    <property type="protein sequence ID" value="CLYHEMP003968.1"/>
    <property type="gene ID" value="CLYHEMG003968"/>
</dbReference>
<dbReference type="GO" id="GO:0005783">
    <property type="term" value="C:endoplasmic reticulum"/>
    <property type="evidence" value="ECO:0007669"/>
    <property type="project" value="UniProtKB-SubCell"/>
</dbReference>
<evidence type="ECO:0000256" key="9">
    <source>
        <dbReference type="ARBA" id="ARBA00023002"/>
    </source>
</evidence>
<evidence type="ECO:0000256" key="6">
    <source>
        <dbReference type="ARBA" id="ARBA00022824"/>
    </source>
</evidence>
<evidence type="ECO:0000256" key="1">
    <source>
        <dbReference type="ARBA" id="ARBA00001961"/>
    </source>
</evidence>
<evidence type="ECO:0000256" key="7">
    <source>
        <dbReference type="ARBA" id="ARBA00022896"/>
    </source>
</evidence>
<keyword evidence="8" id="KW-0223">Dioxygenase</keyword>
<dbReference type="SUPFAM" id="SSF53448">
    <property type="entry name" value="Nucleotide-diphospho-sugar transferases"/>
    <property type="match status" value="1"/>
</dbReference>
<dbReference type="OrthoDB" id="69177at2759"/>
<evidence type="ECO:0000313" key="16">
    <source>
        <dbReference type="Proteomes" id="UP000594262"/>
    </source>
</evidence>
<comment type="catalytic activity">
    <reaction evidence="12">
        <text>L-lysyl-[collagen] + 2-oxoglutarate + O2 = (5R)-5-hydroxy-L-lysyl-[collagen] + succinate + CO2</text>
        <dbReference type="Rhea" id="RHEA:16569"/>
        <dbReference type="Rhea" id="RHEA-COMP:12751"/>
        <dbReference type="Rhea" id="RHEA-COMP:12752"/>
        <dbReference type="ChEBI" id="CHEBI:15379"/>
        <dbReference type="ChEBI" id="CHEBI:16526"/>
        <dbReference type="ChEBI" id="CHEBI:16810"/>
        <dbReference type="ChEBI" id="CHEBI:29969"/>
        <dbReference type="ChEBI" id="CHEBI:30031"/>
        <dbReference type="ChEBI" id="CHEBI:133442"/>
        <dbReference type="EC" id="1.14.11.4"/>
    </reaction>
</comment>
<keyword evidence="4" id="KW-0479">Metal-binding</keyword>
<evidence type="ECO:0000256" key="4">
    <source>
        <dbReference type="ARBA" id="ARBA00022723"/>
    </source>
</evidence>
<dbReference type="Pfam" id="PF25342">
    <property type="entry name" value="GT_PLOD"/>
    <property type="match status" value="1"/>
</dbReference>
<organism evidence="15 16">
    <name type="scientific">Clytia hemisphaerica</name>
    <dbReference type="NCBI Taxonomy" id="252671"/>
    <lineage>
        <taxon>Eukaryota</taxon>
        <taxon>Metazoa</taxon>
        <taxon>Cnidaria</taxon>
        <taxon>Hydrozoa</taxon>
        <taxon>Hydroidolina</taxon>
        <taxon>Leptothecata</taxon>
        <taxon>Obeliida</taxon>
        <taxon>Clytiidae</taxon>
        <taxon>Clytia</taxon>
    </lineage>
</organism>
<dbReference type="SMART" id="SM00702">
    <property type="entry name" value="P4Hc"/>
    <property type="match status" value="1"/>
</dbReference>
<keyword evidence="6" id="KW-0256">Endoplasmic reticulum</keyword>
<dbReference type="Proteomes" id="UP000594262">
    <property type="component" value="Unplaced"/>
</dbReference>
<keyword evidence="16" id="KW-1185">Reference proteome</keyword>
<evidence type="ECO:0000259" key="14">
    <source>
        <dbReference type="PROSITE" id="PS51471"/>
    </source>
</evidence>
<keyword evidence="5" id="KW-0732">Signal</keyword>
<sequence length="760" mass="88569">ITVVYVDRVQEREPLMRKKKKGKKMLFEISWKFFVFVLLITFTSAVETETQEHLEIKLFTIATDPTDGYNRFMKSAKHYGYDVEVCGMNQKWLGGDLSKGPGGGFKIKLLIRCLKQYKEEKDMLAMFTDSYDVVLNQPPSYVLKQYKEMNASVIFSAEDLIWPDRSLAKHYPDSDGYRYLCSGGYIGPVSTIWKLLLLKDIENRADDQLYFTNIFLESRHIYDIVLDTKAVIFQNLNGNKDDVDIDFSGNSSSPDTKVDNNKIYNKRFNTYPAVIHGNGPSKLELDRLSNYFPREWHPSQGCLTCDDGKFSLAEKERKQWPVVVIGLFVYQPTPFVAGFLEFVSKLDYPKDRIFIFLYNNEEYHDNDIEPWVAEYQEQYMSLTYKGPKSFITPDDARTLGMQQCKTIYCDYYFSLDSEVTLSNPKTLQLLIEQNRTFITPILSQRGKLFSNFWGAIENNGYYARAPDYLSIVRGERVGVWNSPYVTSCYLIRREKLSDMVHDPFYAPGEDFDMIFAANNRKKGIFMYATNIHEFGHLKKTDTYSTTKKNGDLYQLFDNQWDWERNYLHKDYHRYLKPNIKKIEPCPDVYTFPFVNERWTKQIIQECEAFGKWSDGKKKDKRVAGGYENVPTVDIHMNQIGYEKHWLQMLKLYIKRIVENFYTGYRPKCVANMNFVVKYITEGQNSLPAHHDTSTFTINLALNNQKTDYEGGGVRFTRYNCSVKGAKVGWALIHPGRLTHQHEGLPTTKGVRYVMISFVDP</sequence>
<proteinExistence type="predicted"/>
<feature type="transmembrane region" description="Helical" evidence="13">
    <location>
        <begin position="25"/>
        <end position="46"/>
    </location>
</feature>
<reference evidence="15" key="1">
    <citation type="submission" date="2021-01" db="UniProtKB">
        <authorList>
            <consortium name="EnsemblMetazoa"/>
        </authorList>
    </citation>
    <scope>IDENTIFICATION</scope>
</reference>
<dbReference type="EC" id="1.14.11.4" evidence="3"/>
<evidence type="ECO:0000256" key="10">
    <source>
        <dbReference type="ARBA" id="ARBA00023004"/>
    </source>
</evidence>
<dbReference type="InterPro" id="IPR005123">
    <property type="entry name" value="Oxoglu/Fe-dep_dioxygenase_dom"/>
</dbReference>
<name>A0A7M5WJ99_9CNID</name>
<comment type="subcellular location">
    <subcellularLocation>
        <location evidence="2">Endoplasmic reticulum</location>
    </subcellularLocation>
</comment>
<dbReference type="InterPro" id="IPR050757">
    <property type="entry name" value="Collagen_mod_GT25"/>
</dbReference>
<evidence type="ECO:0000256" key="12">
    <source>
        <dbReference type="ARBA" id="ARBA00047930"/>
    </source>
</evidence>
<evidence type="ECO:0000256" key="11">
    <source>
        <dbReference type="ARBA" id="ARBA00023180"/>
    </source>
</evidence>
<evidence type="ECO:0000256" key="3">
    <source>
        <dbReference type="ARBA" id="ARBA00012264"/>
    </source>
</evidence>
<keyword evidence="7" id="KW-0847">Vitamin C</keyword>
<dbReference type="InterPro" id="IPR044861">
    <property type="entry name" value="IPNS-like_FE2OG_OXY"/>
</dbReference>
<evidence type="ECO:0000256" key="5">
    <source>
        <dbReference type="ARBA" id="ARBA00022729"/>
    </source>
</evidence>
<keyword evidence="11" id="KW-0325">Glycoprotein</keyword>
<dbReference type="GO" id="GO:0005506">
    <property type="term" value="F:iron ion binding"/>
    <property type="evidence" value="ECO:0007669"/>
    <property type="project" value="InterPro"/>
</dbReference>
<evidence type="ECO:0000313" key="15">
    <source>
        <dbReference type="EnsemblMetazoa" id="CLYHEMP003968.1"/>
    </source>
</evidence>
<evidence type="ECO:0000256" key="8">
    <source>
        <dbReference type="ARBA" id="ARBA00022964"/>
    </source>
</evidence>
<evidence type="ECO:0000256" key="2">
    <source>
        <dbReference type="ARBA" id="ARBA00004240"/>
    </source>
</evidence>
<keyword evidence="9" id="KW-0560">Oxidoreductase</keyword>
<accession>A0A7M5WJ99</accession>
<dbReference type="InterPro" id="IPR006620">
    <property type="entry name" value="Pro_4_hyd_alph"/>
</dbReference>
<keyword evidence="13" id="KW-1133">Transmembrane helix</keyword>
<comment type="cofactor">
    <cofactor evidence="1">
        <name>L-ascorbate</name>
        <dbReference type="ChEBI" id="CHEBI:38290"/>
    </cofactor>
</comment>
<dbReference type="AlphaFoldDB" id="A0A7M5WJ99"/>
<dbReference type="Pfam" id="PF03171">
    <property type="entry name" value="2OG-FeII_Oxy"/>
    <property type="match status" value="1"/>
</dbReference>
<feature type="domain" description="Fe2OG dioxygenase" evidence="14">
    <location>
        <begin position="669"/>
        <end position="760"/>
    </location>
</feature>
<dbReference type="Gene3D" id="2.60.120.620">
    <property type="entry name" value="q2cbj1_9rhob like domain"/>
    <property type="match status" value="1"/>
</dbReference>
<keyword evidence="13" id="KW-0812">Transmembrane</keyword>
<keyword evidence="13" id="KW-0472">Membrane</keyword>